<dbReference type="InterPro" id="IPR029058">
    <property type="entry name" value="AB_hydrolase_fold"/>
</dbReference>
<evidence type="ECO:0000313" key="4">
    <source>
        <dbReference type="Proteomes" id="UP000054558"/>
    </source>
</evidence>
<dbReference type="GO" id="GO:0006629">
    <property type="term" value="P:lipid metabolic process"/>
    <property type="evidence" value="ECO:0000318"/>
    <property type="project" value="GO_Central"/>
</dbReference>
<dbReference type="SUPFAM" id="SSF53474">
    <property type="entry name" value="alpha/beta-Hydrolases"/>
    <property type="match status" value="1"/>
</dbReference>
<dbReference type="InterPro" id="IPR003386">
    <property type="entry name" value="LACT/PDAT_acylTrfase"/>
</dbReference>
<proteinExistence type="predicted"/>
<keyword evidence="2" id="KW-1133">Transmembrane helix</keyword>
<protein>
    <submittedName>
        <fullName evidence="3">Phospholipid:Diacylglycerol Acyltransferase</fullName>
    </submittedName>
</protein>
<sequence length="694" mass="77339">MAPTTELRQRKPGKGEGGKADHSDTPPEKEKPKDDKKHAHRKSKKAARPHWGCYDAFCWMIGNLTVLFCILFIVSKFVPSKKATEFVIEKITGQAPPQTPGEKLRAEGLRLKHPLVFMPGVVTGGLELWEGRECAEDLFRQRVWGGDFADKVLSKPHCWMDHLILDNETGLDPPNVRVRSVPGLVAADFFMPGYFVWAPIIENAARLGYDHKSMWMADYDWRLSYGKAEKRDGTLTRLKMVIETTKKMNDDEKVVLVPHSMGCILTMYFLKWVEAPAPHGGGGGPHWVNDHIHAVAGIAGPWLGVAKGVTGLISAEAKDVAELRAMAPFIDSGAWGTRAFQHVLRVSRTWESLTSMLPKGGNAVWGDVDWSPEEGYECCPPKKEEDGEFKDKDVGPSGKPVAHYGRFLSFGRELAELEKGKVAERVEKMMKEPLLFVNQTYCQSDVWTEYQQLSTDKMQEIARRGVYNIEQALDMLREIAPSLMKRADENWGFGVADNPSAPEYADNPKYWSNPLETTLPFAPDMTLYCLQGVGIHTERSYIMKLSDLNESCALPFRIDGTVSGKNEGCLKSGAQFSDGDITINLVSAGYMAAKGWKGRTKYNPGGVKAVMREYKHVAPANFLEGRGTQSGNHVDVMGNYAMIEDILRIAAGQTAEQLGGDRYYSKLPEWAERVKIDVKLKQTSSFAQKLGIKS</sequence>
<feature type="compositionally biased region" description="Basic and acidic residues" evidence="1">
    <location>
        <begin position="7"/>
        <end position="37"/>
    </location>
</feature>
<dbReference type="PANTHER" id="PTHR11440">
    <property type="entry name" value="LECITHIN-CHOLESTEROL ACYLTRANSFERASE-RELATED"/>
    <property type="match status" value="1"/>
</dbReference>
<dbReference type="OMA" id="FYFLKWV"/>
<keyword evidence="4" id="KW-1185">Reference proteome</keyword>
<evidence type="ECO:0000256" key="1">
    <source>
        <dbReference type="SAM" id="MobiDB-lite"/>
    </source>
</evidence>
<dbReference type="Gene3D" id="3.40.50.1820">
    <property type="entry name" value="alpha/beta hydrolase"/>
    <property type="match status" value="1"/>
</dbReference>
<dbReference type="Proteomes" id="UP000054558">
    <property type="component" value="Unassembled WGS sequence"/>
</dbReference>
<feature type="region of interest" description="Disordered" evidence="1">
    <location>
        <begin position="1"/>
        <end position="44"/>
    </location>
</feature>
<name>A0A1Y1HRM6_KLENI</name>
<dbReference type="OrthoDB" id="190846at2759"/>
<gene>
    <name evidence="3" type="ORF">KFL_000760090</name>
</gene>
<keyword evidence="3" id="KW-0012">Acyltransferase</keyword>
<dbReference type="GO" id="GO:0008374">
    <property type="term" value="F:O-acyltransferase activity"/>
    <property type="evidence" value="ECO:0007669"/>
    <property type="project" value="InterPro"/>
</dbReference>
<reference evidence="3 4" key="1">
    <citation type="journal article" date="2014" name="Nat. Commun.">
        <title>Klebsormidium flaccidum genome reveals primary factors for plant terrestrial adaptation.</title>
        <authorList>
            <person name="Hori K."/>
            <person name="Maruyama F."/>
            <person name="Fujisawa T."/>
            <person name="Togashi T."/>
            <person name="Yamamoto N."/>
            <person name="Seo M."/>
            <person name="Sato S."/>
            <person name="Yamada T."/>
            <person name="Mori H."/>
            <person name="Tajima N."/>
            <person name="Moriyama T."/>
            <person name="Ikeuchi M."/>
            <person name="Watanabe M."/>
            <person name="Wada H."/>
            <person name="Kobayashi K."/>
            <person name="Saito M."/>
            <person name="Masuda T."/>
            <person name="Sasaki-Sekimoto Y."/>
            <person name="Mashiguchi K."/>
            <person name="Awai K."/>
            <person name="Shimojima M."/>
            <person name="Masuda S."/>
            <person name="Iwai M."/>
            <person name="Nobusawa T."/>
            <person name="Narise T."/>
            <person name="Kondo S."/>
            <person name="Saito H."/>
            <person name="Sato R."/>
            <person name="Murakawa M."/>
            <person name="Ihara Y."/>
            <person name="Oshima-Yamada Y."/>
            <person name="Ohtaka K."/>
            <person name="Satoh M."/>
            <person name="Sonobe K."/>
            <person name="Ishii M."/>
            <person name="Ohtani R."/>
            <person name="Kanamori-Sato M."/>
            <person name="Honoki R."/>
            <person name="Miyazaki D."/>
            <person name="Mochizuki H."/>
            <person name="Umetsu J."/>
            <person name="Higashi K."/>
            <person name="Shibata D."/>
            <person name="Kamiya Y."/>
            <person name="Sato N."/>
            <person name="Nakamura Y."/>
            <person name="Tabata S."/>
            <person name="Ida S."/>
            <person name="Kurokawa K."/>
            <person name="Ohta H."/>
        </authorList>
    </citation>
    <scope>NUCLEOTIDE SEQUENCE [LARGE SCALE GENOMIC DNA]</scope>
    <source>
        <strain evidence="3 4">NIES-2285</strain>
    </source>
</reference>
<dbReference type="Pfam" id="PF02450">
    <property type="entry name" value="LCAT"/>
    <property type="match status" value="1"/>
</dbReference>
<dbReference type="GO" id="GO:0005737">
    <property type="term" value="C:cytoplasm"/>
    <property type="evidence" value="ECO:0000318"/>
    <property type="project" value="GO_Central"/>
</dbReference>
<accession>A0A1Y1HRM6</accession>
<evidence type="ECO:0000313" key="3">
    <source>
        <dbReference type="EMBL" id="GAQ81280.1"/>
    </source>
</evidence>
<dbReference type="EMBL" id="DF237025">
    <property type="protein sequence ID" value="GAQ81280.1"/>
    <property type="molecule type" value="Genomic_DNA"/>
</dbReference>
<evidence type="ECO:0000256" key="2">
    <source>
        <dbReference type="SAM" id="Phobius"/>
    </source>
</evidence>
<dbReference type="AlphaFoldDB" id="A0A1Y1HRM6"/>
<dbReference type="STRING" id="105231.A0A1Y1HRM6"/>
<keyword evidence="2" id="KW-0812">Transmembrane</keyword>
<keyword evidence="2" id="KW-0472">Membrane</keyword>
<keyword evidence="3" id="KW-0808">Transferase</keyword>
<feature type="transmembrane region" description="Helical" evidence="2">
    <location>
        <begin position="51"/>
        <end position="74"/>
    </location>
</feature>
<organism evidence="3 4">
    <name type="scientific">Klebsormidium nitens</name>
    <name type="common">Green alga</name>
    <name type="synonym">Ulothrix nitens</name>
    <dbReference type="NCBI Taxonomy" id="105231"/>
    <lineage>
        <taxon>Eukaryota</taxon>
        <taxon>Viridiplantae</taxon>
        <taxon>Streptophyta</taxon>
        <taxon>Klebsormidiophyceae</taxon>
        <taxon>Klebsormidiales</taxon>
        <taxon>Klebsormidiaceae</taxon>
        <taxon>Klebsormidium</taxon>
    </lineage>
</organism>